<accession>A0ABS0GDE3</accession>
<proteinExistence type="predicted"/>
<dbReference type="Proteomes" id="UP000597206">
    <property type="component" value="Unassembled WGS sequence"/>
</dbReference>
<reference evidence="1 2" key="1">
    <citation type="submission" date="2020-11" db="EMBL/GenBank/DDBJ databases">
        <title>Vibrio nitrifigilis sp. nov., a marine nitrogen-fixing bacterium isolated from the lagoon sediment of an islet inside an atoll.</title>
        <authorList>
            <person name="Wang L.-T."/>
            <person name="Shieh W.Y."/>
        </authorList>
    </citation>
    <scope>NUCLEOTIDE SEQUENCE [LARGE SCALE GENOMIC DNA]</scope>
    <source>
        <strain evidence="1 2">NFV-1</strain>
    </source>
</reference>
<dbReference type="InterPro" id="IPR011055">
    <property type="entry name" value="Dup_hybrid_motif"/>
</dbReference>
<sequence>MKFVYPITKSDGSEFPNQDELETVISQETIGQYGFNPSHNTFHGGIHFTKVNAPWVRKYYPIRAIADGNIIACRLSEDYPETEYGHQKLPFSHNFCLIEHEFDYKDDDDNDATFNFYSLYMHLATINDDKSDVEEEPIQHVLAQSWFARAMPKISNELNTYVKLKKGTVLLLDEDSQPRTFESNGITYNFKKYEIKDNKGLRDSLAGVGNNVWLADDPSPKESDPQFIITGGPVENAPEPIWFYQKLTGEITCNTSIRVRSDPKTNGDAGDVIGQAYNGCTISFSRTSDTKFCRIGGKKYLMARCDFTNNKAFQGNQQTVKLTSGWIAITDAYVKVNEKSDILDFNDENTPVTSTNIPVKAGEPIGYLGRFDVLIYDQERGYVADKRYQLHHELISLDKPPKAFLTAFFGDEKAANLQFASDENSHGYLLKKDPSDFFRDLALCAKKSVTNAEKCDAVTVEDDELKSVLLPQDASKLTVVQHTSEWYHKSDTSLLFQELTYLFGDNKRLKHEKDRADQLAWMQDTALFKDNAVVWNWWPISSNILYKYTCRDNNIVVKATRYNSVMGPVIWGNHSLDSVNEIWDKLIDNSTITQNESIIIKSMAKNEGKLDSVQSYDSELLTAGAMQKTIKVEGNGELLEQLIKFSENNKKEYIEYFYDYGWIIKNDNLFFQHQDIADGRLLSGNELKTIIRSSCIGKNVGDVIDCIPIKNLGYSIQQDAYVKLQILDFVKRLRFVLNSQITIKNNSHTIGSIFTDNLSRAVILDQSVNRPGYVKRDLELAINTYIKNSNISSIIDSLDDDNRGDVIEGILRIYKSNRRMTDSIKRFENIEEILNA</sequence>
<protein>
    <submittedName>
        <fullName evidence="1">Uncharacterized protein</fullName>
    </submittedName>
</protein>
<dbReference type="Gene3D" id="2.70.70.10">
    <property type="entry name" value="Glucose Permease (Domain IIA)"/>
    <property type="match status" value="1"/>
</dbReference>
<dbReference type="EMBL" id="JADPMR010000001">
    <property type="protein sequence ID" value="MBF9000438.1"/>
    <property type="molecule type" value="Genomic_DNA"/>
</dbReference>
<gene>
    <name evidence="1" type="ORF">I1A42_07680</name>
</gene>
<evidence type="ECO:0000313" key="1">
    <source>
        <dbReference type="EMBL" id="MBF9000438.1"/>
    </source>
</evidence>
<dbReference type="RefSeq" id="WP_196123115.1">
    <property type="nucleotide sequence ID" value="NZ_JADPMR010000001.1"/>
</dbReference>
<name>A0ABS0GDE3_9VIBR</name>
<evidence type="ECO:0000313" key="2">
    <source>
        <dbReference type="Proteomes" id="UP000597206"/>
    </source>
</evidence>
<keyword evidence="2" id="KW-1185">Reference proteome</keyword>
<organism evidence="1 2">
    <name type="scientific">Vibrio nitrifigilis</name>
    <dbReference type="NCBI Taxonomy" id="2789781"/>
    <lineage>
        <taxon>Bacteria</taxon>
        <taxon>Pseudomonadati</taxon>
        <taxon>Pseudomonadota</taxon>
        <taxon>Gammaproteobacteria</taxon>
        <taxon>Vibrionales</taxon>
        <taxon>Vibrionaceae</taxon>
        <taxon>Vibrio</taxon>
    </lineage>
</organism>
<comment type="caution">
    <text evidence="1">The sequence shown here is derived from an EMBL/GenBank/DDBJ whole genome shotgun (WGS) entry which is preliminary data.</text>
</comment>